<protein>
    <submittedName>
        <fullName evidence="1">Uncharacterized protein</fullName>
    </submittedName>
</protein>
<accession>A0A0D9VNP8</accession>
<proteinExistence type="predicted"/>
<keyword evidence="2" id="KW-1185">Reference proteome</keyword>
<reference evidence="1 2" key="1">
    <citation type="submission" date="2012-08" db="EMBL/GenBank/DDBJ databases">
        <title>Oryza genome evolution.</title>
        <authorList>
            <person name="Wing R.A."/>
        </authorList>
    </citation>
    <scope>NUCLEOTIDE SEQUENCE</scope>
</reference>
<reference evidence="1" key="3">
    <citation type="submission" date="2015-04" db="UniProtKB">
        <authorList>
            <consortium name="EnsemblPlants"/>
        </authorList>
    </citation>
    <scope>IDENTIFICATION</scope>
</reference>
<evidence type="ECO:0000313" key="1">
    <source>
        <dbReference type="EnsemblPlants" id="LPERR03G01260.6"/>
    </source>
</evidence>
<evidence type="ECO:0000313" key="2">
    <source>
        <dbReference type="Proteomes" id="UP000032180"/>
    </source>
</evidence>
<organism evidence="1 2">
    <name type="scientific">Leersia perrieri</name>
    <dbReference type="NCBI Taxonomy" id="77586"/>
    <lineage>
        <taxon>Eukaryota</taxon>
        <taxon>Viridiplantae</taxon>
        <taxon>Streptophyta</taxon>
        <taxon>Embryophyta</taxon>
        <taxon>Tracheophyta</taxon>
        <taxon>Spermatophyta</taxon>
        <taxon>Magnoliopsida</taxon>
        <taxon>Liliopsida</taxon>
        <taxon>Poales</taxon>
        <taxon>Poaceae</taxon>
        <taxon>BOP clade</taxon>
        <taxon>Oryzoideae</taxon>
        <taxon>Oryzeae</taxon>
        <taxon>Oryzinae</taxon>
        <taxon>Leersia</taxon>
    </lineage>
</organism>
<dbReference type="EnsemblPlants" id="LPERR03G01260.6">
    <property type="protein sequence ID" value="LPERR03G01260.6"/>
    <property type="gene ID" value="LPERR03G01260"/>
</dbReference>
<dbReference type="AlphaFoldDB" id="A0A0D9VNP8"/>
<dbReference type="Gramene" id="LPERR03G01260.6">
    <property type="protein sequence ID" value="LPERR03G01260.6"/>
    <property type="gene ID" value="LPERR03G01260"/>
</dbReference>
<reference evidence="2" key="2">
    <citation type="submission" date="2013-12" db="EMBL/GenBank/DDBJ databases">
        <authorList>
            <person name="Yu Y."/>
            <person name="Lee S."/>
            <person name="de Baynast K."/>
            <person name="Wissotski M."/>
            <person name="Liu L."/>
            <person name="Talag J."/>
            <person name="Goicoechea J."/>
            <person name="Angelova A."/>
            <person name="Jetty R."/>
            <person name="Kudrna D."/>
            <person name="Golser W."/>
            <person name="Rivera L."/>
            <person name="Zhang J."/>
            <person name="Wing R."/>
        </authorList>
    </citation>
    <scope>NUCLEOTIDE SEQUENCE</scope>
</reference>
<dbReference type="Proteomes" id="UP000032180">
    <property type="component" value="Chromosome 3"/>
</dbReference>
<sequence length="81" mass="9228">MPHWWNYRVLLVVPMDAIEQEIVGEGEHYVAGSVSGVRRRRSPGLRDGCVPRLISHHIGAMTELTGKRGSVLKTYRKGRFR</sequence>
<name>A0A0D9VNP8_9ORYZ</name>
<dbReference type="HOGENOM" id="CLU_2577313_0_0_1"/>